<dbReference type="CDD" id="cd02429">
    <property type="entry name" value="PTH2_like"/>
    <property type="match status" value="1"/>
</dbReference>
<dbReference type="RefSeq" id="XP_013783771.2">
    <property type="nucleotide sequence ID" value="XM_013928317.2"/>
</dbReference>
<dbReference type="InterPro" id="IPR042237">
    <property type="entry name" value="PTRHD1"/>
</dbReference>
<evidence type="ECO:0000256" key="2">
    <source>
        <dbReference type="ARBA" id="ARBA00022801"/>
    </source>
</evidence>
<name>A0ABM1BKF8_LIMPO</name>
<protein>
    <recommendedName>
        <fullName evidence="1">peptidyl-tRNA hydrolase</fullName>
        <ecNumber evidence="1">3.1.1.29</ecNumber>
    </recommendedName>
</protein>
<keyword evidence="2 5" id="KW-0378">Hydrolase</keyword>
<dbReference type="Proteomes" id="UP000694941">
    <property type="component" value="Unplaced"/>
</dbReference>
<keyword evidence="4" id="KW-1185">Reference proteome</keyword>
<organism evidence="4 5">
    <name type="scientific">Limulus polyphemus</name>
    <name type="common">Atlantic horseshoe crab</name>
    <dbReference type="NCBI Taxonomy" id="6850"/>
    <lineage>
        <taxon>Eukaryota</taxon>
        <taxon>Metazoa</taxon>
        <taxon>Ecdysozoa</taxon>
        <taxon>Arthropoda</taxon>
        <taxon>Chelicerata</taxon>
        <taxon>Merostomata</taxon>
        <taxon>Xiphosura</taxon>
        <taxon>Limulidae</taxon>
        <taxon>Limulus</taxon>
    </lineage>
</organism>
<dbReference type="PANTHER" id="PTHR46194">
    <property type="entry name" value="PEPTIDYL-TRNA HYDROLASE PTRHD1-RELATED"/>
    <property type="match status" value="1"/>
</dbReference>
<dbReference type="SUPFAM" id="SSF102462">
    <property type="entry name" value="Peptidyl-tRNA hydrolase II"/>
    <property type="match status" value="1"/>
</dbReference>
<reference evidence="5" key="1">
    <citation type="submission" date="2025-08" db="UniProtKB">
        <authorList>
            <consortium name="RefSeq"/>
        </authorList>
    </citation>
    <scope>IDENTIFICATION</scope>
    <source>
        <tissue evidence="5">Muscle</tissue>
    </source>
</reference>
<dbReference type="GO" id="GO:0016787">
    <property type="term" value="F:hydrolase activity"/>
    <property type="evidence" value="ECO:0007669"/>
    <property type="project" value="UniProtKB-KW"/>
</dbReference>
<evidence type="ECO:0000313" key="4">
    <source>
        <dbReference type="Proteomes" id="UP000694941"/>
    </source>
</evidence>
<dbReference type="PANTHER" id="PTHR46194:SF1">
    <property type="entry name" value="PEPTIDYL-TRNA HYDROLASE PTRHD1-RELATED"/>
    <property type="match status" value="1"/>
</dbReference>
<evidence type="ECO:0000256" key="3">
    <source>
        <dbReference type="ARBA" id="ARBA00048707"/>
    </source>
</evidence>
<dbReference type="EC" id="3.1.1.29" evidence="1"/>
<dbReference type="GeneID" id="106467933"/>
<dbReference type="InterPro" id="IPR002833">
    <property type="entry name" value="PTH2"/>
</dbReference>
<dbReference type="Gene3D" id="3.40.1490.10">
    <property type="entry name" value="Bit1"/>
    <property type="match status" value="1"/>
</dbReference>
<comment type="catalytic activity">
    <reaction evidence="3">
        <text>an N-acyl-L-alpha-aminoacyl-tRNA + H2O = an N-acyl-L-amino acid + a tRNA + H(+)</text>
        <dbReference type="Rhea" id="RHEA:54448"/>
        <dbReference type="Rhea" id="RHEA-COMP:10123"/>
        <dbReference type="Rhea" id="RHEA-COMP:13883"/>
        <dbReference type="ChEBI" id="CHEBI:15377"/>
        <dbReference type="ChEBI" id="CHEBI:15378"/>
        <dbReference type="ChEBI" id="CHEBI:59874"/>
        <dbReference type="ChEBI" id="CHEBI:78442"/>
        <dbReference type="ChEBI" id="CHEBI:138191"/>
        <dbReference type="EC" id="3.1.1.29"/>
    </reaction>
</comment>
<evidence type="ECO:0000256" key="1">
    <source>
        <dbReference type="ARBA" id="ARBA00013260"/>
    </source>
</evidence>
<sequence length="128" mass="14401">MAASSNLLVQYVVVRGDLLKTLKWPVGAVIAQACHATTAVIHSFQNDPNVLSYTSDLDRMHKVVLEAPDETSLWTLSEALTAASIDYKLWVEQPENFPTCLATKPYKKEDIQTYFKRDRCQPSVDNTQ</sequence>
<accession>A0ABM1BKF8</accession>
<gene>
    <name evidence="5" type="primary">LOC106467933</name>
</gene>
<proteinExistence type="predicted"/>
<evidence type="ECO:0000313" key="5">
    <source>
        <dbReference type="RefSeq" id="XP_013783771.2"/>
    </source>
</evidence>
<dbReference type="Pfam" id="PF01981">
    <property type="entry name" value="PTH2"/>
    <property type="match status" value="1"/>
</dbReference>
<dbReference type="InterPro" id="IPR023476">
    <property type="entry name" value="Pep_tRNA_hydro_II_dom_sf"/>
</dbReference>